<dbReference type="EMBL" id="VICG01000005">
    <property type="protein sequence ID" value="KAA8572083.1"/>
    <property type="molecule type" value="Genomic_DNA"/>
</dbReference>
<proteinExistence type="predicted"/>
<reference evidence="1 2" key="1">
    <citation type="submission" date="2019-06" db="EMBL/GenBank/DDBJ databases">
        <title>Genome Sequence of the Brown Rot Fungal Pathogen Monilinia fructicola.</title>
        <authorList>
            <person name="De Miccolis Angelini R.M."/>
            <person name="Landi L."/>
            <person name="Abate D."/>
            <person name="Pollastro S."/>
            <person name="Romanazzi G."/>
            <person name="Faretra F."/>
        </authorList>
    </citation>
    <scope>NUCLEOTIDE SEQUENCE [LARGE SCALE GENOMIC DNA]</scope>
    <source>
        <strain evidence="1 2">Mfrc123</strain>
    </source>
</reference>
<protein>
    <submittedName>
        <fullName evidence="1">Uncharacterized protein</fullName>
    </submittedName>
</protein>
<evidence type="ECO:0000313" key="2">
    <source>
        <dbReference type="Proteomes" id="UP000322873"/>
    </source>
</evidence>
<gene>
    <name evidence="1" type="ORF">EYC84_002008</name>
</gene>
<comment type="caution">
    <text evidence="1">The sequence shown here is derived from an EMBL/GenBank/DDBJ whole genome shotgun (WGS) entry which is preliminary data.</text>
</comment>
<organism evidence="1 2">
    <name type="scientific">Monilinia fructicola</name>
    <name type="common">Brown rot fungus</name>
    <name type="synonym">Ciboria fructicola</name>
    <dbReference type="NCBI Taxonomy" id="38448"/>
    <lineage>
        <taxon>Eukaryota</taxon>
        <taxon>Fungi</taxon>
        <taxon>Dikarya</taxon>
        <taxon>Ascomycota</taxon>
        <taxon>Pezizomycotina</taxon>
        <taxon>Leotiomycetes</taxon>
        <taxon>Helotiales</taxon>
        <taxon>Sclerotiniaceae</taxon>
        <taxon>Monilinia</taxon>
    </lineage>
</organism>
<evidence type="ECO:0000313" key="1">
    <source>
        <dbReference type="EMBL" id="KAA8572083.1"/>
    </source>
</evidence>
<name>A0A5M9JUF3_MONFR</name>
<keyword evidence="2" id="KW-1185">Reference proteome</keyword>
<dbReference type="AlphaFoldDB" id="A0A5M9JUF3"/>
<accession>A0A5M9JUF3</accession>
<dbReference type="Proteomes" id="UP000322873">
    <property type="component" value="Unassembled WGS sequence"/>
</dbReference>
<sequence length="187" mass="20535">MLLQWNIDFSTVALRLQQSSLSFRRSQSELENPLCREEIVFARAGASRQTIVSESAFEYPIDLDGGLEGKLELELDLKTLEALGSLDSDGTGTSRVVDHSEAASEDALVLEVLVVFVDAVDFRLGVSGGKTEYLDSVEQLRPRVLEIPRGGEDTFIKFPDDTAETSDTFEIAEFDLVLGSLSISKVD</sequence>